<evidence type="ECO:0000313" key="3">
    <source>
        <dbReference type="Proteomes" id="UP001066276"/>
    </source>
</evidence>
<dbReference type="Proteomes" id="UP001066276">
    <property type="component" value="Chromosome 8"/>
</dbReference>
<gene>
    <name evidence="2" type="ORF">NDU88_007861</name>
</gene>
<dbReference type="AlphaFoldDB" id="A0AAV7NU97"/>
<protein>
    <submittedName>
        <fullName evidence="2">Uncharacterized protein</fullName>
    </submittedName>
</protein>
<dbReference type="EMBL" id="JANPWB010000012">
    <property type="protein sequence ID" value="KAJ1119676.1"/>
    <property type="molecule type" value="Genomic_DNA"/>
</dbReference>
<name>A0AAV7NU97_PLEWA</name>
<reference evidence="2" key="1">
    <citation type="journal article" date="2022" name="bioRxiv">
        <title>Sequencing and chromosome-scale assembly of the giantPleurodeles waltlgenome.</title>
        <authorList>
            <person name="Brown T."/>
            <person name="Elewa A."/>
            <person name="Iarovenko S."/>
            <person name="Subramanian E."/>
            <person name="Araus A.J."/>
            <person name="Petzold A."/>
            <person name="Susuki M."/>
            <person name="Suzuki K.-i.T."/>
            <person name="Hayashi T."/>
            <person name="Toyoda A."/>
            <person name="Oliveira C."/>
            <person name="Osipova E."/>
            <person name="Leigh N.D."/>
            <person name="Simon A."/>
            <person name="Yun M.H."/>
        </authorList>
    </citation>
    <scope>NUCLEOTIDE SEQUENCE</scope>
    <source>
        <strain evidence="2">20211129_DDA</strain>
        <tissue evidence="2">Liver</tissue>
    </source>
</reference>
<sequence length="176" mass="18942">MTRAQRAITSPSTSRHRPKCLAEPQLCLLPLALRGPQELQPPYAALPRALSGSEDHHSTRRPMPRAADSQVWPLPWLRTYVARVLLLTAPGPRSARTRNGPTARFHLLCRPSLPQLPAATPVALERGLGPHRLSAQLLPSGRQTPRRAPSSTHGASLRPPDAGGASPKGAWGCIVA</sequence>
<keyword evidence="3" id="KW-1185">Reference proteome</keyword>
<evidence type="ECO:0000313" key="2">
    <source>
        <dbReference type="EMBL" id="KAJ1119676.1"/>
    </source>
</evidence>
<organism evidence="2 3">
    <name type="scientific">Pleurodeles waltl</name>
    <name type="common">Iberian ribbed newt</name>
    <dbReference type="NCBI Taxonomy" id="8319"/>
    <lineage>
        <taxon>Eukaryota</taxon>
        <taxon>Metazoa</taxon>
        <taxon>Chordata</taxon>
        <taxon>Craniata</taxon>
        <taxon>Vertebrata</taxon>
        <taxon>Euteleostomi</taxon>
        <taxon>Amphibia</taxon>
        <taxon>Batrachia</taxon>
        <taxon>Caudata</taxon>
        <taxon>Salamandroidea</taxon>
        <taxon>Salamandridae</taxon>
        <taxon>Pleurodelinae</taxon>
        <taxon>Pleurodeles</taxon>
    </lineage>
</organism>
<comment type="caution">
    <text evidence="2">The sequence shown here is derived from an EMBL/GenBank/DDBJ whole genome shotgun (WGS) entry which is preliminary data.</text>
</comment>
<feature type="region of interest" description="Disordered" evidence="1">
    <location>
        <begin position="135"/>
        <end position="176"/>
    </location>
</feature>
<proteinExistence type="predicted"/>
<accession>A0AAV7NU97</accession>
<evidence type="ECO:0000256" key="1">
    <source>
        <dbReference type="SAM" id="MobiDB-lite"/>
    </source>
</evidence>